<dbReference type="OrthoDB" id="965614at2"/>
<sequence>MDKTTFLIVKKMITMTIELPEEESSFFKEFLSKIHGKIISEDRVPNKETIRAMKELKNGKGNRVGSVEEFLKLV</sequence>
<reference evidence="1 2" key="1">
    <citation type="submission" date="2019-05" db="EMBL/GenBank/DDBJ databases">
        <title>Dyadobacter AR-3-8 sp. nov., isolated from arctic soil.</title>
        <authorList>
            <person name="Chaudhary D.K."/>
        </authorList>
    </citation>
    <scope>NUCLEOTIDE SEQUENCE [LARGE SCALE GENOMIC DNA]</scope>
    <source>
        <strain evidence="1 2">AR-3-8</strain>
    </source>
</reference>
<dbReference type="AlphaFoldDB" id="A0A4U6CUT2"/>
<name>A0A4U6CUT2_9BACT</name>
<keyword evidence="2" id="KW-1185">Reference proteome</keyword>
<dbReference type="EMBL" id="SZVO01000020">
    <property type="protein sequence ID" value="TKT87387.1"/>
    <property type="molecule type" value="Genomic_DNA"/>
</dbReference>
<evidence type="ECO:0000313" key="1">
    <source>
        <dbReference type="EMBL" id="TKT87387.1"/>
    </source>
</evidence>
<proteinExistence type="predicted"/>
<evidence type="ECO:0000313" key="2">
    <source>
        <dbReference type="Proteomes" id="UP000304900"/>
    </source>
</evidence>
<accession>A0A4U6CUT2</accession>
<dbReference type="RefSeq" id="WP_137343815.1">
    <property type="nucleotide sequence ID" value="NZ_BSQH01000016.1"/>
</dbReference>
<protein>
    <submittedName>
        <fullName evidence="1">Uncharacterized protein</fullName>
    </submittedName>
</protein>
<organism evidence="1 2">
    <name type="scientific">Dyadobacter frigoris</name>
    <dbReference type="NCBI Taxonomy" id="2576211"/>
    <lineage>
        <taxon>Bacteria</taxon>
        <taxon>Pseudomonadati</taxon>
        <taxon>Bacteroidota</taxon>
        <taxon>Cytophagia</taxon>
        <taxon>Cytophagales</taxon>
        <taxon>Spirosomataceae</taxon>
        <taxon>Dyadobacter</taxon>
    </lineage>
</organism>
<comment type="caution">
    <text evidence="1">The sequence shown here is derived from an EMBL/GenBank/DDBJ whole genome shotgun (WGS) entry which is preliminary data.</text>
</comment>
<dbReference type="Proteomes" id="UP000304900">
    <property type="component" value="Unassembled WGS sequence"/>
</dbReference>
<gene>
    <name evidence="1" type="ORF">FDK13_30550</name>
</gene>